<dbReference type="Gene3D" id="3.40.190.290">
    <property type="match status" value="1"/>
</dbReference>
<name>A0A382N985_9ZZZZ</name>
<accession>A0A382N985</accession>
<keyword evidence="4" id="KW-0804">Transcription</keyword>
<evidence type="ECO:0000256" key="1">
    <source>
        <dbReference type="ARBA" id="ARBA00009437"/>
    </source>
</evidence>
<feature type="domain" description="HTH lysR-type" evidence="5">
    <location>
        <begin position="1"/>
        <end position="58"/>
    </location>
</feature>
<dbReference type="Pfam" id="PF03466">
    <property type="entry name" value="LysR_substrate"/>
    <property type="match status" value="1"/>
</dbReference>
<evidence type="ECO:0000256" key="2">
    <source>
        <dbReference type="ARBA" id="ARBA00023015"/>
    </source>
</evidence>
<dbReference type="InterPro" id="IPR036388">
    <property type="entry name" value="WH-like_DNA-bd_sf"/>
</dbReference>
<dbReference type="GO" id="GO:0003700">
    <property type="term" value="F:DNA-binding transcription factor activity"/>
    <property type="evidence" value="ECO:0007669"/>
    <property type="project" value="InterPro"/>
</dbReference>
<reference evidence="6" key="1">
    <citation type="submission" date="2018-05" db="EMBL/GenBank/DDBJ databases">
        <authorList>
            <person name="Lanie J.A."/>
            <person name="Ng W.-L."/>
            <person name="Kazmierczak K.M."/>
            <person name="Andrzejewski T.M."/>
            <person name="Davidsen T.M."/>
            <person name="Wayne K.J."/>
            <person name="Tettelin H."/>
            <person name="Glass J.I."/>
            <person name="Rusch D."/>
            <person name="Podicherti R."/>
            <person name="Tsui H.-C.T."/>
            <person name="Winkler M.E."/>
        </authorList>
    </citation>
    <scope>NUCLEOTIDE SEQUENCE</scope>
</reference>
<dbReference type="PANTHER" id="PTHR30126:SF40">
    <property type="entry name" value="HTH-TYPE TRANSCRIPTIONAL REGULATOR GLTR"/>
    <property type="match status" value="1"/>
</dbReference>
<sequence length="183" mass="20884">MELRELISFYHVARLRSVSRAARVLELGQPTVTTHLRKLEAEFGITLFDRIKRPIQLTSEGITLLELVTPVVTAVDTLKTQMDYSERLGSFVVGAYQDLVMHHLPRGIQYFRSQYPDVHIRLMARAYAPLIQLVKSGELDLAFCSPPPTDEPSLDFQELFDYNIVLLTPPGHVLLEKDPIQLR</sequence>
<dbReference type="PANTHER" id="PTHR30126">
    <property type="entry name" value="HTH-TYPE TRANSCRIPTIONAL REGULATOR"/>
    <property type="match status" value="1"/>
</dbReference>
<dbReference type="InterPro" id="IPR036390">
    <property type="entry name" value="WH_DNA-bd_sf"/>
</dbReference>
<dbReference type="InterPro" id="IPR000847">
    <property type="entry name" value="LysR_HTH_N"/>
</dbReference>
<evidence type="ECO:0000256" key="4">
    <source>
        <dbReference type="ARBA" id="ARBA00023163"/>
    </source>
</evidence>
<dbReference type="EMBL" id="UINC01098875">
    <property type="protein sequence ID" value="SVC57729.1"/>
    <property type="molecule type" value="Genomic_DNA"/>
</dbReference>
<evidence type="ECO:0000256" key="3">
    <source>
        <dbReference type="ARBA" id="ARBA00023125"/>
    </source>
</evidence>
<dbReference type="GO" id="GO:0000976">
    <property type="term" value="F:transcription cis-regulatory region binding"/>
    <property type="evidence" value="ECO:0007669"/>
    <property type="project" value="TreeGrafter"/>
</dbReference>
<dbReference type="SUPFAM" id="SSF46785">
    <property type="entry name" value="Winged helix' DNA-binding domain"/>
    <property type="match status" value="1"/>
</dbReference>
<dbReference type="Pfam" id="PF00126">
    <property type="entry name" value="HTH_1"/>
    <property type="match status" value="1"/>
</dbReference>
<dbReference type="AlphaFoldDB" id="A0A382N985"/>
<dbReference type="InterPro" id="IPR005119">
    <property type="entry name" value="LysR_subst-bd"/>
</dbReference>
<dbReference type="Gene3D" id="1.10.10.10">
    <property type="entry name" value="Winged helix-like DNA-binding domain superfamily/Winged helix DNA-binding domain"/>
    <property type="match status" value="1"/>
</dbReference>
<dbReference type="CDD" id="cd05466">
    <property type="entry name" value="PBP2_LTTR_substrate"/>
    <property type="match status" value="1"/>
</dbReference>
<dbReference type="SUPFAM" id="SSF53850">
    <property type="entry name" value="Periplasmic binding protein-like II"/>
    <property type="match status" value="1"/>
</dbReference>
<proteinExistence type="inferred from homology"/>
<evidence type="ECO:0000259" key="5">
    <source>
        <dbReference type="PROSITE" id="PS50931"/>
    </source>
</evidence>
<gene>
    <name evidence="6" type="ORF">METZ01_LOCUS310583</name>
</gene>
<keyword evidence="2" id="KW-0805">Transcription regulation</keyword>
<keyword evidence="3" id="KW-0238">DNA-binding</keyword>
<evidence type="ECO:0000313" key="6">
    <source>
        <dbReference type="EMBL" id="SVC57729.1"/>
    </source>
</evidence>
<dbReference type="PRINTS" id="PR00039">
    <property type="entry name" value="HTHLYSR"/>
</dbReference>
<organism evidence="6">
    <name type="scientific">marine metagenome</name>
    <dbReference type="NCBI Taxonomy" id="408172"/>
    <lineage>
        <taxon>unclassified sequences</taxon>
        <taxon>metagenomes</taxon>
        <taxon>ecological metagenomes</taxon>
    </lineage>
</organism>
<comment type="similarity">
    <text evidence="1">Belongs to the LysR transcriptional regulatory family.</text>
</comment>
<feature type="non-terminal residue" evidence="6">
    <location>
        <position position="183"/>
    </location>
</feature>
<dbReference type="PROSITE" id="PS50931">
    <property type="entry name" value="HTH_LYSR"/>
    <property type="match status" value="1"/>
</dbReference>
<protein>
    <recommendedName>
        <fullName evidence="5">HTH lysR-type domain-containing protein</fullName>
    </recommendedName>
</protein>